<dbReference type="Pfam" id="PF17805">
    <property type="entry name" value="AsnC_trans_reg2"/>
    <property type="match status" value="1"/>
</dbReference>
<evidence type="ECO:0000313" key="10">
    <source>
        <dbReference type="Proteomes" id="UP000000483"/>
    </source>
</evidence>
<feature type="domain" description="Siroheme decarboxylase NirL-like HTH" evidence="8">
    <location>
        <begin position="13"/>
        <end position="59"/>
    </location>
</feature>
<dbReference type="EC" id="4.1.1.111" evidence="5"/>
<dbReference type="EMBL" id="CP002629">
    <property type="protein sequence ID" value="AEB08285.1"/>
    <property type="molecule type" value="Genomic_DNA"/>
</dbReference>
<dbReference type="PANTHER" id="PTHR43413:SF1">
    <property type="entry name" value="SIROHEME DECARBOXYLASE NIRL SUBUNIT"/>
    <property type="match status" value="1"/>
</dbReference>
<evidence type="ECO:0000256" key="3">
    <source>
        <dbReference type="ARBA" id="ARBA00023239"/>
    </source>
</evidence>
<dbReference type="InterPro" id="IPR050684">
    <property type="entry name" value="HTH-Siroheme_Decarb"/>
</dbReference>
<comment type="pathway">
    <text evidence="1">Porphyrin-containing compound metabolism; protoheme biosynthesis.</text>
</comment>
<dbReference type="STRING" id="880072.Desac_0396"/>
<dbReference type="InterPro" id="IPR053953">
    <property type="entry name" value="NirdL-like_HTH"/>
</dbReference>
<evidence type="ECO:0000256" key="5">
    <source>
        <dbReference type="ARBA" id="ARBA00023471"/>
    </source>
</evidence>
<dbReference type="SMART" id="SM00344">
    <property type="entry name" value="HTH_ASNC"/>
    <property type="match status" value="1"/>
</dbReference>
<dbReference type="InterPro" id="IPR036390">
    <property type="entry name" value="WH_DNA-bd_sf"/>
</dbReference>
<dbReference type="KEGG" id="dao:Desac_0396"/>
<evidence type="ECO:0000256" key="1">
    <source>
        <dbReference type="ARBA" id="ARBA00004744"/>
    </source>
</evidence>
<gene>
    <name evidence="9" type="ordered locus">Desac_0396</name>
</gene>
<dbReference type="InterPro" id="IPR019888">
    <property type="entry name" value="Tscrpt_reg_AsnC-like"/>
</dbReference>
<dbReference type="Gene3D" id="3.30.70.3460">
    <property type="match status" value="1"/>
</dbReference>
<reference evidence="9 10" key="1">
    <citation type="journal article" date="2011" name="Stand. Genomic Sci.">
        <title>Complete genome sequence of the acetate-degrading sulfate reducer Desulfobacca acetoxidans type strain (ASRB2).</title>
        <authorList>
            <person name="Goker M."/>
            <person name="Teshima H."/>
            <person name="Lapidus A."/>
            <person name="Nolan M."/>
            <person name="Lucas S."/>
            <person name="Hammon N."/>
            <person name="Deshpande S."/>
            <person name="Cheng J.F."/>
            <person name="Tapia R."/>
            <person name="Han C."/>
            <person name="Goodwin L."/>
            <person name="Pitluck S."/>
            <person name="Huntemann M."/>
            <person name="Liolios K."/>
            <person name="Ivanova N."/>
            <person name="Pagani I."/>
            <person name="Mavromatis K."/>
            <person name="Ovchinikova G."/>
            <person name="Pati A."/>
            <person name="Chen A."/>
            <person name="Palaniappan K."/>
            <person name="Land M."/>
            <person name="Hauser L."/>
            <person name="Brambilla E.M."/>
            <person name="Rohde M."/>
            <person name="Spring S."/>
            <person name="Detter J.C."/>
            <person name="Woyke T."/>
            <person name="Bristow J."/>
            <person name="Eisen J.A."/>
            <person name="Markowitz V."/>
            <person name="Hugenholtz P."/>
            <person name="Kyrpides N.C."/>
            <person name="Klenk H.P."/>
        </authorList>
    </citation>
    <scope>NUCLEOTIDE SEQUENCE [LARGE SCALE GENOMIC DNA]</scope>
    <source>
        <strain evidence="10">ATCC 700848 / DSM 11109 / ASRB2</strain>
    </source>
</reference>
<dbReference type="Gene3D" id="1.10.10.10">
    <property type="entry name" value="Winged helix-like DNA-binding domain superfamily/Winged helix DNA-binding domain"/>
    <property type="match status" value="1"/>
</dbReference>
<dbReference type="OrthoDB" id="9806536at2"/>
<sequence>MNHPPHAPLDELDKAILNQIQSFFPIAVRPYQVVGDKLGLSEDKVLERVQRMVQDGVIRRIGANFNSRRLGYTSTLCAALVPEDRIEQFIRVVNRYAGVTHNYLRRHRFNVWFTLIAESTERIEEILREIREESGIAEIYSLPAKRIFKIQVDFAF</sequence>
<evidence type="ECO:0000259" key="7">
    <source>
        <dbReference type="Pfam" id="PF17805"/>
    </source>
</evidence>
<dbReference type="GO" id="GO:0006783">
    <property type="term" value="P:heme biosynthetic process"/>
    <property type="evidence" value="ECO:0007669"/>
    <property type="project" value="UniProtKB-KW"/>
</dbReference>
<dbReference type="Proteomes" id="UP000000483">
    <property type="component" value="Chromosome"/>
</dbReference>
<comment type="similarity">
    <text evidence="4">Belongs to the Ahb/Nir family.</text>
</comment>
<evidence type="ECO:0000313" key="9">
    <source>
        <dbReference type="EMBL" id="AEB08285.1"/>
    </source>
</evidence>
<dbReference type="PANTHER" id="PTHR43413">
    <property type="entry name" value="TRANSCRIPTIONAL REGULATOR, ASNC FAMILY"/>
    <property type="match status" value="1"/>
</dbReference>
<dbReference type="InterPro" id="IPR036388">
    <property type="entry name" value="WH-like_DNA-bd_sf"/>
</dbReference>
<organism evidence="9 10">
    <name type="scientific">Desulfobacca acetoxidans (strain ATCC 700848 / DSM 11109 / ASRB2)</name>
    <dbReference type="NCBI Taxonomy" id="880072"/>
    <lineage>
        <taxon>Bacteria</taxon>
        <taxon>Pseudomonadati</taxon>
        <taxon>Thermodesulfobacteriota</taxon>
        <taxon>Desulfobaccia</taxon>
        <taxon>Desulfobaccales</taxon>
        <taxon>Desulfobaccaceae</taxon>
        <taxon>Desulfobacca</taxon>
    </lineage>
</organism>
<accession>F2NEU5</accession>
<dbReference type="InterPro" id="IPR040523">
    <property type="entry name" value="AsnC_trans_reg2"/>
</dbReference>
<dbReference type="GO" id="GO:0016829">
    <property type="term" value="F:lyase activity"/>
    <property type="evidence" value="ECO:0007669"/>
    <property type="project" value="UniProtKB-KW"/>
</dbReference>
<keyword evidence="3" id="KW-0456">Lyase</keyword>
<dbReference type="eggNOG" id="COG1522">
    <property type="taxonomic scope" value="Bacteria"/>
</dbReference>
<evidence type="ECO:0000256" key="4">
    <source>
        <dbReference type="ARBA" id="ARBA00023457"/>
    </source>
</evidence>
<dbReference type="Pfam" id="PF22451">
    <property type="entry name" value="NirdL-like_HTH"/>
    <property type="match status" value="1"/>
</dbReference>
<keyword evidence="10" id="KW-1185">Reference proteome</keyword>
<name>F2NEU5_DESAR</name>
<dbReference type="HOGENOM" id="CLU_112007_1_0_7"/>
<protein>
    <recommendedName>
        <fullName evidence="5">siroheme decarboxylase</fullName>
        <ecNumber evidence="5">4.1.1.111</ecNumber>
    </recommendedName>
</protein>
<proteinExistence type="inferred from homology"/>
<keyword evidence="2" id="KW-0350">Heme biosynthesis</keyword>
<comment type="catalytic activity">
    <reaction evidence="6">
        <text>siroheme + 2 H(+) = 12,18-didecarboxysiroheme + 2 CO2</text>
        <dbReference type="Rhea" id="RHEA:19093"/>
        <dbReference type="ChEBI" id="CHEBI:15378"/>
        <dbReference type="ChEBI" id="CHEBI:16526"/>
        <dbReference type="ChEBI" id="CHEBI:60052"/>
        <dbReference type="ChEBI" id="CHEBI:140497"/>
        <dbReference type="EC" id="4.1.1.111"/>
    </reaction>
</comment>
<dbReference type="AlphaFoldDB" id="F2NEU5"/>
<evidence type="ECO:0000256" key="2">
    <source>
        <dbReference type="ARBA" id="ARBA00023133"/>
    </source>
</evidence>
<evidence type="ECO:0000256" key="6">
    <source>
        <dbReference type="ARBA" id="ARBA00048470"/>
    </source>
</evidence>
<reference evidence="10" key="2">
    <citation type="submission" date="2011-03" db="EMBL/GenBank/DDBJ databases">
        <title>The complete genome of Desulfobacca acetoxidans DSM 11109.</title>
        <authorList>
            <consortium name="US DOE Joint Genome Institute (JGI-PGF)"/>
            <person name="Lucas S."/>
            <person name="Copeland A."/>
            <person name="Lapidus A."/>
            <person name="Bruce D."/>
            <person name="Goodwin L."/>
            <person name="Pitluck S."/>
            <person name="Peters L."/>
            <person name="Kyrpides N."/>
            <person name="Mavromatis K."/>
            <person name="Ivanova N."/>
            <person name="Ovchinnikova G."/>
            <person name="Teshima H."/>
            <person name="Detter J.C."/>
            <person name="Han C."/>
            <person name="Land M."/>
            <person name="Hauser L."/>
            <person name="Markowitz V."/>
            <person name="Cheng J.-F."/>
            <person name="Hugenholtz P."/>
            <person name="Woyke T."/>
            <person name="Wu D."/>
            <person name="Spring S."/>
            <person name="Schueler E."/>
            <person name="Brambilla E."/>
            <person name="Klenk H.-P."/>
            <person name="Eisen J.A."/>
        </authorList>
    </citation>
    <scope>NUCLEOTIDE SEQUENCE [LARGE SCALE GENOMIC DNA]</scope>
    <source>
        <strain evidence="10">ATCC 700848 / DSM 11109 / ASRB2</strain>
    </source>
</reference>
<dbReference type="SUPFAM" id="SSF46785">
    <property type="entry name" value="Winged helix' DNA-binding domain"/>
    <property type="match status" value="1"/>
</dbReference>
<dbReference type="UniPathway" id="UPA00252"/>
<evidence type="ECO:0000259" key="8">
    <source>
        <dbReference type="Pfam" id="PF22451"/>
    </source>
</evidence>
<feature type="domain" description="Siroheme decarboxylase AsnC-like ligand binding" evidence="7">
    <location>
        <begin position="69"/>
        <end position="149"/>
    </location>
</feature>
<dbReference type="RefSeq" id="WP_013705398.1">
    <property type="nucleotide sequence ID" value="NC_015388.1"/>
</dbReference>